<accession>A0ACC1LCS0</accession>
<keyword evidence="2" id="KW-1185">Reference proteome</keyword>
<evidence type="ECO:0000313" key="2">
    <source>
        <dbReference type="Proteomes" id="UP001140087"/>
    </source>
</evidence>
<sequence length="265" mass="29581">MKRLRFTYNADSRENGIAVRHRDGHPWELHLPSLERLHIKCEQAICPLLEYAVLPPYMESITLYMMSADYLDMASVVLPETKRLSLRVSSFFPGDPSAFPAINRILKNACGSEVLELKIEDEMLRVGPESITCTALTHLRVKAPTSVDAMLAIIRALPNLVELTLKDLDLSDIQVDVAITEADKGAAVEPLHSSLQSLNIDLSGSRRKQVSVRAVAVLKYMLLRIPTLARVYSAEIPKEPVLDFVGAYAPRYPRLSSVVLNLYGR</sequence>
<organism evidence="1 2">
    <name type="scientific">Coemansia helicoidea</name>
    <dbReference type="NCBI Taxonomy" id="1286919"/>
    <lineage>
        <taxon>Eukaryota</taxon>
        <taxon>Fungi</taxon>
        <taxon>Fungi incertae sedis</taxon>
        <taxon>Zoopagomycota</taxon>
        <taxon>Kickxellomycotina</taxon>
        <taxon>Kickxellomycetes</taxon>
        <taxon>Kickxellales</taxon>
        <taxon>Kickxellaceae</taxon>
        <taxon>Coemansia</taxon>
    </lineage>
</organism>
<proteinExistence type="predicted"/>
<dbReference type="Proteomes" id="UP001140087">
    <property type="component" value="Unassembled WGS sequence"/>
</dbReference>
<name>A0ACC1LCS0_9FUNG</name>
<evidence type="ECO:0000313" key="1">
    <source>
        <dbReference type="EMBL" id="KAJ2805116.1"/>
    </source>
</evidence>
<gene>
    <name evidence="1" type="ORF">H4R21_001383</name>
</gene>
<reference evidence="1" key="1">
    <citation type="submission" date="2022-07" db="EMBL/GenBank/DDBJ databases">
        <title>Phylogenomic reconstructions and comparative analyses of Kickxellomycotina fungi.</title>
        <authorList>
            <person name="Reynolds N.K."/>
            <person name="Stajich J.E."/>
            <person name="Barry K."/>
            <person name="Grigoriev I.V."/>
            <person name="Crous P."/>
            <person name="Smith M.E."/>
        </authorList>
    </citation>
    <scope>NUCLEOTIDE SEQUENCE</scope>
    <source>
        <strain evidence="1">BCRC 34780</strain>
    </source>
</reference>
<dbReference type="EMBL" id="JANBUN010000279">
    <property type="protein sequence ID" value="KAJ2805116.1"/>
    <property type="molecule type" value="Genomic_DNA"/>
</dbReference>
<comment type="caution">
    <text evidence="1">The sequence shown here is derived from an EMBL/GenBank/DDBJ whole genome shotgun (WGS) entry which is preliminary data.</text>
</comment>
<protein>
    <submittedName>
        <fullName evidence="1">Uncharacterized protein</fullName>
    </submittedName>
</protein>